<keyword evidence="1" id="KW-0175">Coiled coil</keyword>
<organism evidence="4 5">
    <name type="scientific">Pristionchus fissidentatus</name>
    <dbReference type="NCBI Taxonomy" id="1538716"/>
    <lineage>
        <taxon>Eukaryota</taxon>
        <taxon>Metazoa</taxon>
        <taxon>Ecdysozoa</taxon>
        <taxon>Nematoda</taxon>
        <taxon>Chromadorea</taxon>
        <taxon>Rhabditida</taxon>
        <taxon>Rhabditina</taxon>
        <taxon>Diplogasteromorpha</taxon>
        <taxon>Diplogasteroidea</taxon>
        <taxon>Neodiplogasteridae</taxon>
        <taxon>Pristionchus</taxon>
    </lineage>
</organism>
<evidence type="ECO:0000256" key="1">
    <source>
        <dbReference type="SAM" id="Coils"/>
    </source>
</evidence>
<feature type="coiled-coil region" evidence="1">
    <location>
        <begin position="177"/>
        <end position="412"/>
    </location>
</feature>
<dbReference type="GO" id="GO:0003682">
    <property type="term" value="F:chromatin binding"/>
    <property type="evidence" value="ECO:0007669"/>
    <property type="project" value="TreeGrafter"/>
</dbReference>
<accession>A0AAV5W0N8</accession>
<dbReference type="GO" id="GO:0007076">
    <property type="term" value="P:mitotic chromosome condensation"/>
    <property type="evidence" value="ECO:0007669"/>
    <property type="project" value="TreeGrafter"/>
</dbReference>
<sequence>LCQMLRRPSTSLVQPSTLFNETREMYIVCAGDTSRGTPSKREMKLKIYERALDNNEREIRAELSCPSDDDFVYAGGVTKTTFPRLVEQFTVTVDFDNFAQGLIAQLTPSESAKHIDVYCVLSDNRSKCTLQICRPSDILRCTLPLEMRSVQGDELLAYLKGALRSQRRTAKMHADHRRKAEERIEVIESELARKREVDNENEMLKDELKVASEAAEDNKMDLNEWKQKFEAAEAETEEVKDEMEEMREEMERMKEEMEKIRDDMDEAINGEDEARMKNEGLGDEIDELNAKVARLEREVNNVNGKLREANKEIDSLDRKLKRAQDKKAEDNMLKYVQRKDEIQSCDERKLKELEGDLNEKNELIDKLSVNVTELTKRLEETESGRIQLEIANRHLQTEVEKANRMVDIYRRSSPIASHSVVPSHSSPLYSNSPLSAYSTPPTVPNTVTPSLARYPPQLGRLDLQHRAPLAPLNRPLTPSGGRPLTPNGRRPLNGINGGSTVPPSPQVVSYQAEMGGHLHRKNN</sequence>
<evidence type="ECO:0000313" key="4">
    <source>
        <dbReference type="EMBL" id="GMT23682.1"/>
    </source>
</evidence>
<dbReference type="PANTHER" id="PTHR43941:SF1">
    <property type="entry name" value="STRUCTURAL MAINTENANCE OF CHROMOSOMES PROTEIN 2"/>
    <property type="match status" value="1"/>
</dbReference>
<evidence type="ECO:0000259" key="3">
    <source>
        <dbReference type="Pfam" id="PF16531"/>
    </source>
</evidence>
<dbReference type="GO" id="GO:0000793">
    <property type="term" value="C:condensed chromosome"/>
    <property type="evidence" value="ECO:0007669"/>
    <property type="project" value="TreeGrafter"/>
</dbReference>
<dbReference type="EMBL" id="BTSY01000004">
    <property type="protein sequence ID" value="GMT23682.1"/>
    <property type="molecule type" value="Genomic_DNA"/>
</dbReference>
<proteinExistence type="predicted"/>
<evidence type="ECO:0000313" key="5">
    <source>
        <dbReference type="Proteomes" id="UP001432322"/>
    </source>
</evidence>
<evidence type="ECO:0000256" key="2">
    <source>
        <dbReference type="SAM" id="MobiDB-lite"/>
    </source>
</evidence>
<dbReference type="AlphaFoldDB" id="A0AAV5W0N8"/>
<reference evidence="4" key="1">
    <citation type="submission" date="2023-10" db="EMBL/GenBank/DDBJ databases">
        <title>Genome assembly of Pristionchus species.</title>
        <authorList>
            <person name="Yoshida K."/>
            <person name="Sommer R.J."/>
        </authorList>
    </citation>
    <scope>NUCLEOTIDE SEQUENCE</scope>
    <source>
        <strain evidence="4">RS5133</strain>
    </source>
</reference>
<feature type="domain" description="Spindle assembly abnormal protein 6 N-terminal" evidence="3">
    <location>
        <begin position="35"/>
        <end position="133"/>
    </location>
</feature>
<keyword evidence="5" id="KW-1185">Reference proteome</keyword>
<feature type="non-terminal residue" evidence="4">
    <location>
        <position position="1"/>
    </location>
</feature>
<dbReference type="InterPro" id="IPR032396">
    <property type="entry name" value="SAS-6_N"/>
</dbReference>
<gene>
    <name evidence="4" type="ORF">PFISCL1PPCAC_14979</name>
</gene>
<dbReference type="InterPro" id="IPR038558">
    <property type="entry name" value="SAS-6_N_sf"/>
</dbReference>
<dbReference type="SUPFAM" id="SSF57997">
    <property type="entry name" value="Tropomyosin"/>
    <property type="match status" value="1"/>
</dbReference>
<protein>
    <recommendedName>
        <fullName evidence="3">Spindle assembly abnormal protein 6 N-terminal domain-containing protein</fullName>
    </recommendedName>
</protein>
<comment type="caution">
    <text evidence="4">The sequence shown here is derived from an EMBL/GenBank/DDBJ whole genome shotgun (WGS) entry which is preliminary data.</text>
</comment>
<dbReference type="PANTHER" id="PTHR43941">
    <property type="entry name" value="STRUCTURAL MAINTENANCE OF CHROMOSOMES PROTEIN 2"/>
    <property type="match status" value="1"/>
</dbReference>
<dbReference type="Proteomes" id="UP001432322">
    <property type="component" value="Unassembled WGS sequence"/>
</dbReference>
<dbReference type="Gene3D" id="6.10.140.2140">
    <property type="match status" value="1"/>
</dbReference>
<feature type="region of interest" description="Disordered" evidence="2">
    <location>
        <begin position="468"/>
        <end position="490"/>
    </location>
</feature>
<name>A0AAV5W0N8_9BILA</name>
<dbReference type="Gene3D" id="2.170.210.20">
    <property type="entry name" value="Spindle assembly abnormal protein 6, N-terminal domain"/>
    <property type="match status" value="1"/>
</dbReference>
<dbReference type="Pfam" id="PF16531">
    <property type="entry name" value="SAS-6_N"/>
    <property type="match status" value="1"/>
</dbReference>
<dbReference type="GO" id="GO:0000796">
    <property type="term" value="C:condensin complex"/>
    <property type="evidence" value="ECO:0007669"/>
    <property type="project" value="TreeGrafter"/>
</dbReference>
<dbReference type="GO" id="GO:0000785">
    <property type="term" value="C:chromatin"/>
    <property type="evidence" value="ECO:0007669"/>
    <property type="project" value="TreeGrafter"/>
</dbReference>